<dbReference type="Pfam" id="PF00501">
    <property type="entry name" value="AMP-binding"/>
    <property type="match status" value="1"/>
</dbReference>
<dbReference type="EMBL" id="JBHFNT010000224">
    <property type="protein sequence ID" value="MFB2837774.1"/>
    <property type="molecule type" value="Genomic_DNA"/>
</dbReference>
<dbReference type="Pfam" id="PF00550">
    <property type="entry name" value="PP-binding"/>
    <property type="match status" value="1"/>
</dbReference>
<comment type="cofactor">
    <cofactor evidence="1">
        <name>pantetheine 4'-phosphate</name>
        <dbReference type="ChEBI" id="CHEBI:47942"/>
    </cofactor>
</comment>
<sequence length="1110" mass="125154">MNLNQFLSDISDQGVKLWVEGEQLRVNAPKGFITPEIRELLVKHKAELIPLLQQQNRSTTDSELTITKVDTHALRESDNKKIVPLSFPQERIWFLSQLEPDNPFYNEQSALKLHGSLNIMALEQSINKIIDRHEILRTNFQILDEAPIQVIAENLTLNIPVLDLTGIPEIEKENTIQQLVKTEVSQPFDLPNSPLIRVTLLKLTELEHILLLTIHHIIFDGWSFGIFMQELATIYSAFCNNVSPKLPELPIQYADFAVWQKHYFQTEELQNQLNYWKQQLENCPPLLELPTDRPRPAIQTYQGIRKYLELPIDLSEAVVNLSKRAGVTLFMTLFAAFVILLYRYTNSDRIAIGTPIANRNRLELEQLIGFFVNTLVLDTDLSGNPNFLELLNRVQKVSLGAYANQDLPFEILVETLRPERNLSHAPLFQVMFILQNAPLQEIEVFGLKVSSMPVESVVSKFDLTLSMQNTTNGLVGLWEYNTDLFDDSTIERMMDHFLTLLAAIVADPQTPISQLPILTAAEQQQLLVEWNNTQTDYPTDKCLHQLFEAQVEKTPDAVAVVFENQQFTYQELNLRANQLANYLRSLGVSADVPVGICVERSLLMMVGILGILKAGGAYVPLDPEYPTQRLDFMLTDSSVAVLLTQQGLVDRLPKHQAQTVCLDLDWQVISGFNQENPATNVHLNNLAYVIYTSGSTGQPKGVAMNHLPLVNLMIWQQQHTTISPGGKTLQFAPISFDVSCQEMFSTWCDGGTLVLISEQLRRDPVALLGLLQEQAVERLFLPFVGLQQLAEVGMDSTSVLQLREIVTAGEQLQMTPAITRWLNQLRNCTLHNHYGPSESHVVTSFTLSDSIANRSLLPPIGCPIANSQIYILDSYLQPVPVGVSGELHIGGVGLARGYLNRPELTIEKFIPNPFSSEPDSRLYKTGDKARYLPDGNIEYLGRIDNQVKIRGFRIELGEIEAILGQYPQVKAAVVIVREDNLGDKRLVAYLVSDSEITPTTNELRQYLKALLPEYMVPSTFIFLETLPLTPNGKVDRRALPTPELNNAPTENYVAPRTPIEEILSHLFSQVLKLNQIGINDNFFEIGGHSLLATQLISRIRTHLQIELPLR</sequence>
<dbReference type="InterPro" id="IPR041464">
    <property type="entry name" value="TubC_N"/>
</dbReference>
<dbReference type="PROSITE" id="PS50075">
    <property type="entry name" value="CARRIER"/>
    <property type="match status" value="1"/>
</dbReference>
<dbReference type="InterPro" id="IPR010071">
    <property type="entry name" value="AA_adenyl_dom"/>
</dbReference>
<dbReference type="InterPro" id="IPR044894">
    <property type="entry name" value="TubC_N_sf"/>
</dbReference>
<dbReference type="InterPro" id="IPR000873">
    <property type="entry name" value="AMP-dep_synth/lig_dom"/>
</dbReference>
<dbReference type="PANTHER" id="PTHR45527">
    <property type="entry name" value="NONRIBOSOMAL PEPTIDE SYNTHETASE"/>
    <property type="match status" value="1"/>
</dbReference>
<dbReference type="InterPro" id="IPR006162">
    <property type="entry name" value="Ppantetheine_attach_site"/>
</dbReference>
<dbReference type="Gene3D" id="3.30.300.30">
    <property type="match status" value="1"/>
</dbReference>
<evidence type="ECO:0000256" key="1">
    <source>
        <dbReference type="ARBA" id="ARBA00001957"/>
    </source>
</evidence>
<organism evidence="5 6">
    <name type="scientific">Floridaenema evergladense BLCC-F167</name>
    <dbReference type="NCBI Taxonomy" id="3153639"/>
    <lineage>
        <taxon>Bacteria</taxon>
        <taxon>Bacillati</taxon>
        <taxon>Cyanobacteriota</taxon>
        <taxon>Cyanophyceae</taxon>
        <taxon>Oscillatoriophycideae</taxon>
        <taxon>Aerosakkonematales</taxon>
        <taxon>Aerosakkonemataceae</taxon>
        <taxon>Floridanema</taxon>
        <taxon>Floridanema evergladense</taxon>
    </lineage>
</organism>
<evidence type="ECO:0000313" key="6">
    <source>
        <dbReference type="Proteomes" id="UP001576780"/>
    </source>
</evidence>
<dbReference type="Pfam" id="PF13193">
    <property type="entry name" value="AMP-binding_C"/>
    <property type="match status" value="1"/>
</dbReference>
<dbReference type="Gene3D" id="1.10.1200.10">
    <property type="entry name" value="ACP-like"/>
    <property type="match status" value="1"/>
</dbReference>
<keyword evidence="2" id="KW-0596">Phosphopantetheine</keyword>
<evidence type="ECO:0000259" key="4">
    <source>
        <dbReference type="PROSITE" id="PS50075"/>
    </source>
</evidence>
<dbReference type="Gene3D" id="3.30.559.10">
    <property type="entry name" value="Chloramphenicol acetyltransferase-like domain"/>
    <property type="match status" value="1"/>
</dbReference>
<dbReference type="PROSITE" id="PS00012">
    <property type="entry name" value="PHOSPHOPANTETHEINE"/>
    <property type="match status" value="1"/>
</dbReference>
<dbReference type="Pfam" id="PF18563">
    <property type="entry name" value="TubC_N"/>
    <property type="match status" value="1"/>
</dbReference>
<dbReference type="InterPro" id="IPR023213">
    <property type="entry name" value="CAT-like_dom_sf"/>
</dbReference>
<evidence type="ECO:0000256" key="2">
    <source>
        <dbReference type="ARBA" id="ARBA00022450"/>
    </source>
</evidence>
<dbReference type="SUPFAM" id="SSF56801">
    <property type="entry name" value="Acetyl-CoA synthetase-like"/>
    <property type="match status" value="1"/>
</dbReference>
<evidence type="ECO:0000313" key="5">
    <source>
        <dbReference type="EMBL" id="MFB2837774.1"/>
    </source>
</evidence>
<gene>
    <name evidence="5" type="ORF">ACE1CA_25005</name>
</gene>
<dbReference type="NCBIfam" id="TIGR01733">
    <property type="entry name" value="AA-adenyl-dom"/>
    <property type="match status" value="1"/>
</dbReference>
<dbReference type="SUPFAM" id="SSF52777">
    <property type="entry name" value="CoA-dependent acyltransferases"/>
    <property type="match status" value="2"/>
</dbReference>
<dbReference type="Gene3D" id="3.40.50.980">
    <property type="match status" value="2"/>
</dbReference>
<dbReference type="Gene3D" id="1.10.10.1830">
    <property type="entry name" value="Non-ribosomal peptide synthase, adenylation domain"/>
    <property type="match status" value="1"/>
</dbReference>
<dbReference type="CDD" id="cd17651">
    <property type="entry name" value="A_NRPS_VisG_like"/>
    <property type="match status" value="1"/>
</dbReference>
<dbReference type="SUPFAM" id="SSF47336">
    <property type="entry name" value="ACP-like"/>
    <property type="match status" value="1"/>
</dbReference>
<dbReference type="PANTHER" id="PTHR45527:SF1">
    <property type="entry name" value="FATTY ACID SYNTHASE"/>
    <property type="match status" value="1"/>
</dbReference>
<accession>A0ABV4WRQ3</accession>
<dbReference type="InterPro" id="IPR045851">
    <property type="entry name" value="AMP-bd_C_sf"/>
</dbReference>
<feature type="domain" description="Carrier" evidence="4">
    <location>
        <begin position="1054"/>
        <end position="1110"/>
    </location>
</feature>
<name>A0ABV4WRQ3_9CYAN</name>
<protein>
    <submittedName>
        <fullName evidence="5">Amino acid adenylation domain-containing protein</fullName>
    </submittedName>
</protein>
<keyword evidence="6" id="KW-1185">Reference proteome</keyword>
<dbReference type="Gene3D" id="2.30.38.10">
    <property type="entry name" value="Luciferase, Domain 3"/>
    <property type="match status" value="1"/>
</dbReference>
<dbReference type="Proteomes" id="UP001576780">
    <property type="component" value="Unassembled WGS sequence"/>
</dbReference>
<evidence type="ECO:0000256" key="3">
    <source>
        <dbReference type="ARBA" id="ARBA00022553"/>
    </source>
</evidence>
<dbReference type="InterPro" id="IPR009081">
    <property type="entry name" value="PP-bd_ACP"/>
</dbReference>
<comment type="caution">
    <text evidence="5">The sequence shown here is derived from an EMBL/GenBank/DDBJ whole genome shotgun (WGS) entry which is preliminary data.</text>
</comment>
<dbReference type="InterPro" id="IPR025110">
    <property type="entry name" value="AMP-bd_C"/>
</dbReference>
<proteinExistence type="predicted"/>
<dbReference type="InterPro" id="IPR020845">
    <property type="entry name" value="AMP-binding_CS"/>
</dbReference>
<dbReference type="PROSITE" id="PS00455">
    <property type="entry name" value="AMP_BINDING"/>
    <property type="match status" value="1"/>
</dbReference>
<reference evidence="5 6" key="1">
    <citation type="submission" date="2024-09" db="EMBL/GenBank/DDBJ databases">
        <title>Floridaenema gen nov. (Aerosakkonemataceae, Aerosakkonematales ord. nov., Cyanobacteria) from benthic tropical and subtropical fresh waters, with the description of four new species.</title>
        <authorList>
            <person name="Moretto J.A."/>
            <person name="Berthold D.E."/>
            <person name="Lefler F.W."/>
            <person name="Huang I.-S."/>
            <person name="Laughinghouse H. IV."/>
        </authorList>
    </citation>
    <scope>NUCLEOTIDE SEQUENCE [LARGE SCALE GENOMIC DNA]</scope>
    <source>
        <strain evidence="5 6">BLCC-F167</strain>
    </source>
</reference>
<dbReference type="CDD" id="cd19531">
    <property type="entry name" value="LCL_NRPS-like"/>
    <property type="match status" value="1"/>
</dbReference>
<dbReference type="Pfam" id="PF00668">
    <property type="entry name" value="Condensation"/>
    <property type="match status" value="1"/>
</dbReference>
<dbReference type="Gene3D" id="3.30.559.30">
    <property type="entry name" value="Nonribosomal peptide synthetase, condensation domain"/>
    <property type="match status" value="1"/>
</dbReference>
<dbReference type="InterPro" id="IPR036736">
    <property type="entry name" value="ACP-like_sf"/>
</dbReference>
<dbReference type="InterPro" id="IPR001242">
    <property type="entry name" value="Condensation_dom"/>
</dbReference>
<feature type="non-terminal residue" evidence="5">
    <location>
        <position position="1110"/>
    </location>
</feature>
<keyword evidence="3" id="KW-0597">Phosphoprotein</keyword>
<dbReference type="RefSeq" id="WP_413280113.1">
    <property type="nucleotide sequence ID" value="NZ_JBHFNT010000224.1"/>
</dbReference>